<dbReference type="GO" id="GO:0000166">
    <property type="term" value="F:nucleotide binding"/>
    <property type="evidence" value="ECO:0007669"/>
    <property type="project" value="UniProtKB-KW"/>
</dbReference>
<dbReference type="GO" id="GO:0000287">
    <property type="term" value="F:magnesium ion binding"/>
    <property type="evidence" value="ECO:0007669"/>
    <property type="project" value="InterPro"/>
</dbReference>
<name>A0A0P0UPS3_9REOV</name>
<evidence type="ECO:0000313" key="7">
    <source>
        <dbReference type="EMBL" id="BAS67016.1"/>
    </source>
</evidence>
<organism evidence="7">
    <name type="scientific">Rotavirus A</name>
    <dbReference type="NCBI Taxonomy" id="28875"/>
    <lineage>
        <taxon>Viruses</taxon>
        <taxon>Riboviria</taxon>
        <taxon>Orthornavirae</taxon>
        <taxon>Duplornaviricota</taxon>
        <taxon>Resentoviricetes</taxon>
        <taxon>Reovirales</taxon>
        <taxon>Sedoreoviridae</taxon>
        <taxon>Rotavirus</taxon>
        <taxon>Rotavirus alphagastroenteritidis</taxon>
    </lineage>
</organism>
<comment type="function">
    <text evidence="5">Plays an essential role in the viral genome replication. Participates, together with NSP2, in the formation of viral factories (viroplasms) which are large inclusions in the host cytoplasm where replication intermediates are assembled and viral RNA replication takes place. Orchestrates the recruitment of viroplasmic proteins such as capsid proteins to these factories.</text>
</comment>
<dbReference type="InterPro" id="IPR002512">
    <property type="entry name" value="Rotavirus_A/C_NSP5"/>
</dbReference>
<keyword evidence="4 5" id="KW-1035">Host cytoplasm</keyword>
<evidence type="ECO:0000256" key="5">
    <source>
        <dbReference type="PIRNR" id="PIRNR004006"/>
    </source>
</evidence>
<proteinExistence type="predicted"/>
<keyword evidence="3" id="KW-0325">Glycoprotein</keyword>
<reference evidence="7" key="1">
    <citation type="submission" date="2015-09" db="EMBL/GenBank/DDBJ databases">
        <title>Genome sequences of 3 avian rotavirus strains isolated in Ireland in 1979.</title>
        <authorList>
            <person name="Ito N."/>
            <person name="Mitake H."/>
            <person name="Okadera K."/>
            <person name="Sugiyama M."/>
        </authorList>
    </citation>
    <scope>NUCLEOTIDE SEQUENCE</scope>
    <source>
        <strain evidence="7">RVA/Chicken-tc/IRL/Ch-1/1979/G19P[30]</strain>
    </source>
</reference>
<feature type="region of interest" description="Disordered" evidence="6">
    <location>
        <begin position="1"/>
        <end position="39"/>
    </location>
</feature>
<gene>
    <name evidence="7" type="primary">NSP5</name>
</gene>
<comment type="subunit">
    <text evidence="5">Homodimer. Interacts with VP1. Interacts with VP2.</text>
</comment>
<dbReference type="GO" id="GO:0030430">
    <property type="term" value="C:host cell cytoplasm"/>
    <property type="evidence" value="ECO:0007669"/>
    <property type="project" value="UniProtKB-SubCell"/>
</dbReference>
<evidence type="ECO:0000256" key="4">
    <source>
        <dbReference type="ARBA" id="ARBA00023200"/>
    </source>
</evidence>
<dbReference type="EMBL" id="LC088137">
    <property type="protein sequence ID" value="BAS67016.1"/>
    <property type="molecule type" value="Genomic_RNA"/>
</dbReference>
<sequence>MSAITIDLSSLPSFSQFSNNESSSDVSNNSSKSVSRSEQYVTLSDKAFSEYMLNKDPEDIGPSDSASNDLPTKFAIKANAVKSNANVGVSLDTKSDVKEKIMEAKDEVDFSFARNFKMNTDLAASIAIDTHKPKSSLSDSAVQFNRKAKQGRFKIKKTEWPKIDYQSDDEEYVCSDSEDRCCNCIYKRKYFELRKRMKQVAIQLIEDM</sequence>
<keyword evidence="1" id="KW-0547">Nucleotide-binding</keyword>
<dbReference type="GO" id="GO:0019079">
    <property type="term" value="P:viral genome replication"/>
    <property type="evidence" value="ECO:0007669"/>
    <property type="project" value="InterPro"/>
</dbReference>
<keyword evidence="2 5" id="KW-0694">RNA-binding</keyword>
<evidence type="ECO:0000256" key="1">
    <source>
        <dbReference type="ARBA" id="ARBA00022741"/>
    </source>
</evidence>
<comment type="subcellular location">
    <subcellularLocation>
        <location evidence="5">Host cytoplasm</location>
    </subcellularLocation>
    <text evidence="5">Found in spherical cytoplasmic structures, called virus factories, that appear early after infection and are the site of viral replication and packaging.</text>
</comment>
<feature type="compositionally biased region" description="Low complexity" evidence="6">
    <location>
        <begin position="13"/>
        <end position="39"/>
    </location>
</feature>
<dbReference type="Pfam" id="PF01525">
    <property type="entry name" value="Rota_NS26"/>
    <property type="match status" value="1"/>
</dbReference>
<dbReference type="PIRSF" id="PIRSF004006">
    <property type="entry name" value="Rota_NS26"/>
    <property type="match status" value="1"/>
</dbReference>
<accession>A0A0P0UPS3</accession>
<evidence type="ECO:0000256" key="3">
    <source>
        <dbReference type="ARBA" id="ARBA00023180"/>
    </source>
</evidence>
<dbReference type="GO" id="GO:0016887">
    <property type="term" value="F:ATP hydrolysis activity"/>
    <property type="evidence" value="ECO:0007669"/>
    <property type="project" value="InterPro"/>
</dbReference>
<protein>
    <recommendedName>
        <fullName evidence="5">Non-structural protein 5</fullName>
        <shortName evidence="5">NSP5</shortName>
    </recommendedName>
</protein>
<evidence type="ECO:0000256" key="6">
    <source>
        <dbReference type="SAM" id="MobiDB-lite"/>
    </source>
</evidence>
<evidence type="ECO:0000256" key="2">
    <source>
        <dbReference type="ARBA" id="ARBA00022884"/>
    </source>
</evidence>
<dbReference type="GO" id="GO:0003723">
    <property type="term" value="F:RNA binding"/>
    <property type="evidence" value="ECO:0007669"/>
    <property type="project" value="UniProtKB-KW"/>
</dbReference>